<name>A0A6V8NLX3_9ACTN</name>
<dbReference type="GO" id="GO:0016811">
    <property type="term" value="F:hydrolase activity, acting on carbon-nitrogen (but not peptide) bonds, in linear amides"/>
    <property type="evidence" value="ECO:0007669"/>
    <property type="project" value="TreeGrafter"/>
</dbReference>
<dbReference type="PANTHER" id="PTHR12993">
    <property type="entry name" value="N-ACETYLGLUCOSAMINYL-PHOSPHATIDYLINOSITOL DE-N-ACETYLASE-RELATED"/>
    <property type="match status" value="1"/>
</dbReference>
<dbReference type="Gene3D" id="3.40.50.10320">
    <property type="entry name" value="LmbE-like"/>
    <property type="match status" value="1"/>
</dbReference>
<dbReference type="Proteomes" id="UP000580051">
    <property type="component" value="Unassembled WGS sequence"/>
</dbReference>
<dbReference type="InterPro" id="IPR003737">
    <property type="entry name" value="GlcNAc_PI_deacetylase-related"/>
</dbReference>
<dbReference type="AlphaFoldDB" id="A0A6V8NLX3"/>
<proteinExistence type="predicted"/>
<dbReference type="InterPro" id="IPR024078">
    <property type="entry name" value="LmbE-like_dom_sf"/>
</dbReference>
<evidence type="ECO:0008006" key="3">
    <source>
        <dbReference type="Google" id="ProtNLM"/>
    </source>
</evidence>
<organism evidence="1 2">
    <name type="scientific">Candidatus Hakubella thermalkaliphila</name>
    <dbReference type="NCBI Taxonomy" id="2754717"/>
    <lineage>
        <taxon>Bacteria</taxon>
        <taxon>Bacillati</taxon>
        <taxon>Actinomycetota</taxon>
        <taxon>Actinomycetota incertae sedis</taxon>
        <taxon>Candidatus Hakubellales</taxon>
        <taxon>Candidatus Hakubellaceae</taxon>
        <taxon>Candidatus Hakubella</taxon>
    </lineage>
</organism>
<gene>
    <name evidence="1" type="ORF">HKBW3S06_00329</name>
</gene>
<sequence>MSREEIAKAIRRLPSRPAQLFNHLFFKTLFLFSAKKDALDVPGETKRVLILAPHIDDDIIGCGGTISRYINGGVRVHILYLTTGQRSRHPFLNEKQLKEERKREAYRVAELYGLKDLYFLDNIDGNLCLDHQNVEKVLDLVEQIQPDLVLVPFFLDYNRDHIETNRIFIEAARKAGWEMSLLAYQIQCPLSPGTINRVVDIDSSILIKQKALELYKSQVYGKRFFQTVLDLNRYQSSLARKKCRYVEVFLHLDIKKYAYLFKRMDERYDISKHLEGFGDNSSLPYSFLKGSRLRKEVKRFLCSWY</sequence>
<accession>A0A6V8NLX3</accession>
<dbReference type="Pfam" id="PF02585">
    <property type="entry name" value="PIG-L"/>
    <property type="match status" value="1"/>
</dbReference>
<dbReference type="PANTHER" id="PTHR12993:SF11">
    <property type="entry name" value="N-ACETYLGLUCOSAMINYL-PHOSPHATIDYLINOSITOL DE-N-ACETYLASE"/>
    <property type="match status" value="1"/>
</dbReference>
<dbReference type="SUPFAM" id="SSF102588">
    <property type="entry name" value="LmbE-like"/>
    <property type="match status" value="1"/>
</dbReference>
<dbReference type="EMBL" id="BLRV01000018">
    <property type="protein sequence ID" value="GFP21103.1"/>
    <property type="molecule type" value="Genomic_DNA"/>
</dbReference>
<protein>
    <recommendedName>
        <fullName evidence="3">PIG-L family deacetylase</fullName>
    </recommendedName>
</protein>
<reference evidence="1 2" key="1">
    <citation type="journal article" date="2020" name="Front. Microbiol.">
        <title>Single-cell genomics of novel Actinobacteria with the Wood-Ljungdahl pathway discovered in a serpentinizing system.</title>
        <authorList>
            <person name="Merino N."/>
            <person name="Kawai M."/>
            <person name="Boyd E.S."/>
            <person name="Colman D.R."/>
            <person name="McGlynn S.E."/>
            <person name="Nealson K.H."/>
            <person name="Kurokawa K."/>
            <person name="Hongoh Y."/>
        </authorList>
    </citation>
    <scope>NUCLEOTIDE SEQUENCE [LARGE SCALE GENOMIC DNA]</scope>
    <source>
        <strain evidence="1 2">S06</strain>
    </source>
</reference>
<dbReference type="GO" id="GO:0016137">
    <property type="term" value="P:glycoside metabolic process"/>
    <property type="evidence" value="ECO:0007669"/>
    <property type="project" value="UniProtKB-ARBA"/>
</dbReference>
<evidence type="ECO:0000313" key="2">
    <source>
        <dbReference type="Proteomes" id="UP000580051"/>
    </source>
</evidence>
<dbReference type="RefSeq" id="WP_176226243.1">
    <property type="nucleotide sequence ID" value="NZ_BLRV01000018.1"/>
</dbReference>
<evidence type="ECO:0000313" key="1">
    <source>
        <dbReference type="EMBL" id="GFP21103.1"/>
    </source>
</evidence>
<comment type="caution">
    <text evidence="1">The sequence shown here is derived from an EMBL/GenBank/DDBJ whole genome shotgun (WGS) entry which is preliminary data.</text>
</comment>